<feature type="region of interest" description="Disordered" evidence="1">
    <location>
        <begin position="92"/>
        <end position="123"/>
    </location>
</feature>
<accession>A0ABV8LIQ4</accession>
<evidence type="ECO:0000313" key="2">
    <source>
        <dbReference type="EMBL" id="MFC4130128.1"/>
    </source>
</evidence>
<dbReference type="EMBL" id="JBHSAY010000005">
    <property type="protein sequence ID" value="MFC4130128.1"/>
    <property type="molecule type" value="Genomic_DNA"/>
</dbReference>
<feature type="region of interest" description="Disordered" evidence="1">
    <location>
        <begin position="162"/>
        <end position="186"/>
    </location>
</feature>
<dbReference type="Proteomes" id="UP001595816">
    <property type="component" value="Unassembled WGS sequence"/>
</dbReference>
<organism evidence="2 3">
    <name type="scientific">Hamadaea flava</name>
    <dbReference type="NCBI Taxonomy" id="1742688"/>
    <lineage>
        <taxon>Bacteria</taxon>
        <taxon>Bacillati</taxon>
        <taxon>Actinomycetota</taxon>
        <taxon>Actinomycetes</taxon>
        <taxon>Micromonosporales</taxon>
        <taxon>Micromonosporaceae</taxon>
        <taxon>Hamadaea</taxon>
    </lineage>
</organism>
<feature type="compositionally biased region" description="Low complexity" evidence="1">
    <location>
        <begin position="168"/>
        <end position="186"/>
    </location>
</feature>
<dbReference type="RefSeq" id="WP_253758489.1">
    <property type="nucleotide sequence ID" value="NZ_JAMZDZ010000001.1"/>
</dbReference>
<gene>
    <name evidence="2" type="ORF">ACFOZ4_05855</name>
</gene>
<reference evidence="3" key="1">
    <citation type="journal article" date="2019" name="Int. J. Syst. Evol. Microbiol.">
        <title>The Global Catalogue of Microorganisms (GCM) 10K type strain sequencing project: providing services to taxonomists for standard genome sequencing and annotation.</title>
        <authorList>
            <consortium name="The Broad Institute Genomics Platform"/>
            <consortium name="The Broad Institute Genome Sequencing Center for Infectious Disease"/>
            <person name="Wu L."/>
            <person name="Ma J."/>
        </authorList>
    </citation>
    <scope>NUCLEOTIDE SEQUENCE [LARGE SCALE GENOMIC DNA]</scope>
    <source>
        <strain evidence="3">CGMCC 4.7289</strain>
    </source>
</reference>
<sequence length="516" mass="56017">MVRDALAPPAAFVAYVESRLPLLIREVRRYVPDERFADQAARDLLASVALRWPWYARLPGAARQDPEKAADKVLRRGFADVVKEYADPQREIRLSLAETDPDEDVRPVPLPDEAPRRSRLHGSLSPADEAQFIWERSAQTVRRRSVIVGGLALIGLVMTVSRPRPESTPEGETSGSPSPESTTLPTGVDVVPPLAELSRLPVRRSPLPAEIEFEKASVSLPRGRRARGVFSATEESAVLLLDDGRLYAVPDLRVRPDNPGVMSPDGRYIAFRDANQMLFDVATGSVHTLDKVTTVSAPIWLDPQHLLYAAVGGSQVVRADGQLTDLLDAVDLNDVVAPEGHKDPMMGDPILRTTELLALGRPLTAPARVRRYTANKSEPVDTSLDGELTAWVGLWRGLGFALSTGPNPADRGRLVRRCQTPGHVPARYGEVVSATAALRAATGAVLRVLVETMKTEADRVEPVGWLDAATVLLSANGDSATVIVAWGIESGKLELITVINRNVRLALADLSILPAR</sequence>
<comment type="caution">
    <text evidence="2">The sequence shown here is derived from an EMBL/GenBank/DDBJ whole genome shotgun (WGS) entry which is preliminary data.</text>
</comment>
<protein>
    <submittedName>
        <fullName evidence="2">Uncharacterized protein</fullName>
    </submittedName>
</protein>
<keyword evidence="3" id="KW-1185">Reference proteome</keyword>
<proteinExistence type="predicted"/>
<name>A0ABV8LIQ4_9ACTN</name>
<evidence type="ECO:0000256" key="1">
    <source>
        <dbReference type="SAM" id="MobiDB-lite"/>
    </source>
</evidence>
<evidence type="ECO:0000313" key="3">
    <source>
        <dbReference type="Proteomes" id="UP001595816"/>
    </source>
</evidence>